<dbReference type="InterPro" id="IPR027417">
    <property type="entry name" value="P-loop_NTPase"/>
</dbReference>
<reference evidence="2" key="1">
    <citation type="submission" date="2023-07" db="EMBL/GenBank/DDBJ databases">
        <title>Sequencing the genomes of 1000 actinobacteria strains.</title>
        <authorList>
            <person name="Klenk H.-P."/>
        </authorList>
    </citation>
    <scope>NUCLEOTIDE SEQUENCE</scope>
    <source>
        <strain evidence="2">DSM 44707</strain>
    </source>
</reference>
<sequence>MTHPRYADAIARLAGALAAGRGGVLAVVGPRGSGRTTVAEAAIALATARGLPVRPEPGRPALIVIDDPVPPDPAEVRRLAAAGNAVLVTSAEPLGLDPELRLGGLTAPELAALLGLAPDAVHAIWLASGGLPGPALALAEGLPPGAGAAEVVERALAVPARTAFLEPDTGLVRLLEAYAGDRPPALSRLARELLADPTAGARRRELVDRAVASARAAGDPGTLARVLDDGLHACWDPAAAVERLTVSAEIIELARRAGDARTELRGLLWRFTAQAELADLDGAEVTLGVYRRAGELAGDAEAAVVVTARQAMLATIRGRFGTAEALTAQIAERGRRAGLADTDRLVASLTGHLALLRGTRHDGPERLHRLARRLPGHFFEATAALTLAAAGRTDEAALDLARLLPPVLAGTGPRWLGAVADLAMVAHLVGDRAAAERLYAVLLPFAGRLVVWGGGNTITGPVDDLLGRLSGDAHHLDAAITLERRLGTLPWLVSTLRARGTSADLAEATQLATRLGLPAPADNPRPRGARPGHPGDGRPLARDGDVWGLLRDGDGWWLGAGGETARLRDGRGVRFLRALLAAPGREIAALDLVAGGAGLVVPVAEPVLDGAARTAYRRRLVDLDAEVEAADRAGDVDGSARAQAERAALIGELRRATGLGGRPRRAGDEAERARVNATRAVRAAIDRVAATAPLAAAHLAASVRTGHRLRYQPAAGGPAGWRLD</sequence>
<dbReference type="RefSeq" id="WP_310368591.1">
    <property type="nucleotide sequence ID" value="NZ_JAVDYB010000001.1"/>
</dbReference>
<proteinExistence type="predicted"/>
<accession>A0AAE4C9E9</accession>
<dbReference type="AlphaFoldDB" id="A0AAE4C9E9"/>
<keyword evidence="3" id="KW-1185">Reference proteome</keyword>
<dbReference type="SUPFAM" id="SSF52540">
    <property type="entry name" value="P-loop containing nucleoside triphosphate hydrolases"/>
    <property type="match status" value="1"/>
</dbReference>
<comment type="caution">
    <text evidence="2">The sequence shown here is derived from an EMBL/GenBank/DDBJ whole genome shotgun (WGS) entry which is preliminary data.</text>
</comment>
<evidence type="ECO:0000313" key="3">
    <source>
        <dbReference type="Proteomes" id="UP001183643"/>
    </source>
</evidence>
<evidence type="ECO:0000313" key="2">
    <source>
        <dbReference type="EMBL" id="MDR7276461.1"/>
    </source>
</evidence>
<protein>
    <submittedName>
        <fullName evidence="2">Uncharacterized protein</fullName>
    </submittedName>
</protein>
<feature type="region of interest" description="Disordered" evidence="1">
    <location>
        <begin position="516"/>
        <end position="541"/>
    </location>
</feature>
<dbReference type="EMBL" id="JAVDYB010000001">
    <property type="protein sequence ID" value="MDR7276461.1"/>
    <property type="molecule type" value="Genomic_DNA"/>
</dbReference>
<name>A0AAE4C9E9_9ACTN</name>
<evidence type="ECO:0000256" key="1">
    <source>
        <dbReference type="SAM" id="MobiDB-lite"/>
    </source>
</evidence>
<dbReference type="Proteomes" id="UP001183643">
    <property type="component" value="Unassembled WGS sequence"/>
</dbReference>
<organism evidence="2 3">
    <name type="scientific">Catenuloplanes atrovinosus</name>
    <dbReference type="NCBI Taxonomy" id="137266"/>
    <lineage>
        <taxon>Bacteria</taxon>
        <taxon>Bacillati</taxon>
        <taxon>Actinomycetota</taxon>
        <taxon>Actinomycetes</taxon>
        <taxon>Micromonosporales</taxon>
        <taxon>Micromonosporaceae</taxon>
        <taxon>Catenuloplanes</taxon>
    </lineage>
</organism>
<gene>
    <name evidence="2" type="ORF">J2S41_003239</name>
</gene>